<dbReference type="Proteomes" id="UP001357485">
    <property type="component" value="Unassembled WGS sequence"/>
</dbReference>
<evidence type="ECO:0000313" key="6">
    <source>
        <dbReference type="EMBL" id="KAK5275732.1"/>
    </source>
</evidence>
<keyword evidence="7" id="KW-1185">Reference proteome</keyword>
<keyword evidence="2" id="KW-0547">Nucleotide-binding</keyword>
<name>A0ABR0M0Q4_9PEZI</name>
<keyword evidence="3 6" id="KW-0418">Kinase</keyword>
<organism evidence="6 7">
    <name type="scientific">Cryomyces antarcticus</name>
    <dbReference type="NCBI Taxonomy" id="329879"/>
    <lineage>
        <taxon>Eukaryota</taxon>
        <taxon>Fungi</taxon>
        <taxon>Dikarya</taxon>
        <taxon>Ascomycota</taxon>
        <taxon>Pezizomycotina</taxon>
        <taxon>Dothideomycetes</taxon>
        <taxon>Dothideomycetes incertae sedis</taxon>
        <taxon>Cryomyces</taxon>
    </lineage>
</organism>
<evidence type="ECO:0000256" key="4">
    <source>
        <dbReference type="ARBA" id="ARBA00022840"/>
    </source>
</evidence>
<dbReference type="PANTHER" id="PTHR45852:SF1">
    <property type="entry name" value="SERINE_THREONINE-PROTEIN KINASE RIO2"/>
    <property type="match status" value="1"/>
</dbReference>
<feature type="compositionally biased region" description="Acidic residues" evidence="5">
    <location>
        <begin position="79"/>
        <end position="110"/>
    </location>
</feature>
<dbReference type="Gene3D" id="1.10.510.10">
    <property type="entry name" value="Transferase(Phosphotransferase) domain 1"/>
    <property type="match status" value="1"/>
</dbReference>
<protein>
    <submittedName>
        <fullName evidence="6">Serine/threonine-protein kinase rio2</fullName>
        <ecNumber evidence="6">2.7.11.1</ecNumber>
    </submittedName>
</protein>
<accession>A0ABR0M0Q4</accession>
<feature type="region of interest" description="Disordered" evidence="5">
    <location>
        <begin position="77"/>
        <end position="120"/>
    </location>
</feature>
<evidence type="ECO:0000256" key="1">
    <source>
        <dbReference type="ARBA" id="ARBA00022679"/>
    </source>
</evidence>
<feature type="compositionally biased region" description="Basic and acidic residues" evidence="5">
    <location>
        <begin position="111"/>
        <end position="120"/>
    </location>
</feature>
<evidence type="ECO:0000256" key="3">
    <source>
        <dbReference type="ARBA" id="ARBA00022777"/>
    </source>
</evidence>
<keyword evidence="1 6" id="KW-0808">Transferase</keyword>
<feature type="non-terminal residue" evidence="6">
    <location>
        <position position="120"/>
    </location>
</feature>
<sequence length="120" mass="13691">MLSVDHANAEFYFDRDVSCIKRFFERRFHFSSDEPGPFFSDVKKTMGRDSKRLDVEVEATGFSKRMAKELEVYMRDVGVDGDAETEDALEGDRDDNEPPSADEVEIEDIGDEKLQQADVA</sequence>
<comment type="caution">
    <text evidence="6">The sequence shown here is derived from an EMBL/GenBank/DDBJ whole genome shotgun (WGS) entry which is preliminary data.</text>
</comment>
<reference evidence="6 7" key="1">
    <citation type="submission" date="2023-08" db="EMBL/GenBank/DDBJ databases">
        <title>Black Yeasts Isolated from many extreme environments.</title>
        <authorList>
            <person name="Coleine C."/>
            <person name="Stajich J.E."/>
            <person name="Selbmann L."/>
        </authorList>
    </citation>
    <scope>NUCLEOTIDE SEQUENCE [LARGE SCALE GENOMIC DNA]</scope>
    <source>
        <strain evidence="6 7">CCFEE 536</strain>
    </source>
</reference>
<dbReference type="GO" id="GO:0004674">
    <property type="term" value="F:protein serine/threonine kinase activity"/>
    <property type="evidence" value="ECO:0007669"/>
    <property type="project" value="UniProtKB-EC"/>
</dbReference>
<dbReference type="EMBL" id="JAVRRA010004148">
    <property type="protein sequence ID" value="KAK5275732.1"/>
    <property type="molecule type" value="Genomic_DNA"/>
</dbReference>
<evidence type="ECO:0000313" key="7">
    <source>
        <dbReference type="Proteomes" id="UP001357485"/>
    </source>
</evidence>
<evidence type="ECO:0000256" key="5">
    <source>
        <dbReference type="SAM" id="MobiDB-lite"/>
    </source>
</evidence>
<keyword evidence="4" id="KW-0067">ATP-binding</keyword>
<dbReference type="PANTHER" id="PTHR45852">
    <property type="entry name" value="SER/THR-PROTEIN KINASE RIO2"/>
    <property type="match status" value="1"/>
</dbReference>
<proteinExistence type="predicted"/>
<evidence type="ECO:0000256" key="2">
    <source>
        <dbReference type="ARBA" id="ARBA00022741"/>
    </source>
</evidence>
<gene>
    <name evidence="6" type="primary">rio2_2</name>
    <name evidence="6" type="ORF">LTR16_012175</name>
</gene>
<dbReference type="EC" id="2.7.11.1" evidence="6"/>